<dbReference type="GO" id="GO:0005840">
    <property type="term" value="C:ribosome"/>
    <property type="evidence" value="ECO:0007669"/>
    <property type="project" value="UniProtKB-KW"/>
</dbReference>
<feature type="compositionally biased region" description="Low complexity" evidence="1">
    <location>
        <begin position="462"/>
        <end position="472"/>
    </location>
</feature>
<name>A0ABR4MX00_9FUNG</name>
<protein>
    <submittedName>
        <fullName evidence="2">39S ribosomal protein L38, mitochondrial</fullName>
    </submittedName>
</protein>
<feature type="region of interest" description="Disordered" evidence="1">
    <location>
        <begin position="289"/>
        <end position="316"/>
    </location>
</feature>
<dbReference type="Gene3D" id="3.90.280.10">
    <property type="entry name" value="PEBP-like"/>
    <property type="match status" value="1"/>
</dbReference>
<evidence type="ECO:0000313" key="3">
    <source>
        <dbReference type="Proteomes" id="UP001527925"/>
    </source>
</evidence>
<keyword evidence="2" id="KW-0689">Ribosomal protein</keyword>
<keyword evidence="2" id="KW-0687">Ribonucleoprotein</keyword>
<dbReference type="InterPro" id="IPR036610">
    <property type="entry name" value="PEBP-like_sf"/>
</dbReference>
<feature type="compositionally biased region" description="Low complexity" evidence="1">
    <location>
        <begin position="289"/>
        <end position="310"/>
    </location>
</feature>
<evidence type="ECO:0000256" key="1">
    <source>
        <dbReference type="SAM" id="MobiDB-lite"/>
    </source>
</evidence>
<comment type="caution">
    <text evidence="2">The sequence shown here is derived from an EMBL/GenBank/DDBJ whole genome shotgun (WGS) entry which is preliminary data.</text>
</comment>
<organism evidence="2 3">
    <name type="scientific">Polyrhizophydium stewartii</name>
    <dbReference type="NCBI Taxonomy" id="2732419"/>
    <lineage>
        <taxon>Eukaryota</taxon>
        <taxon>Fungi</taxon>
        <taxon>Fungi incertae sedis</taxon>
        <taxon>Chytridiomycota</taxon>
        <taxon>Chytridiomycota incertae sedis</taxon>
        <taxon>Chytridiomycetes</taxon>
        <taxon>Rhizophydiales</taxon>
        <taxon>Rhizophydiales incertae sedis</taxon>
        <taxon>Polyrhizophydium</taxon>
    </lineage>
</organism>
<dbReference type="InterPro" id="IPR035810">
    <property type="entry name" value="PEBP_euk"/>
</dbReference>
<dbReference type="PANTHER" id="PTHR11362:SF82">
    <property type="entry name" value="PHOSPHATIDYLETHANOLAMINE-BINDING PROTEIN 4"/>
    <property type="match status" value="1"/>
</dbReference>
<dbReference type="InterPro" id="IPR008914">
    <property type="entry name" value="PEBP"/>
</dbReference>
<dbReference type="Pfam" id="PF01161">
    <property type="entry name" value="PBP"/>
    <property type="match status" value="1"/>
</dbReference>
<feature type="region of interest" description="Disordered" evidence="1">
    <location>
        <begin position="459"/>
        <end position="488"/>
    </location>
</feature>
<gene>
    <name evidence="2" type="primary">MRPL38</name>
    <name evidence="2" type="ORF">HK105_208715</name>
</gene>
<dbReference type="EMBL" id="JADGIZ020000087">
    <property type="protein sequence ID" value="KAL2911782.1"/>
    <property type="molecule type" value="Genomic_DNA"/>
</dbReference>
<proteinExistence type="predicted"/>
<feature type="compositionally biased region" description="Basic and acidic residues" evidence="1">
    <location>
        <begin position="473"/>
        <end position="487"/>
    </location>
</feature>
<keyword evidence="3" id="KW-1185">Reference proteome</keyword>
<dbReference type="PANTHER" id="PTHR11362">
    <property type="entry name" value="PHOSPHATIDYLETHANOLAMINE-BINDING PROTEIN"/>
    <property type="match status" value="1"/>
</dbReference>
<dbReference type="SUPFAM" id="SSF49777">
    <property type="entry name" value="PEBP-like"/>
    <property type="match status" value="1"/>
</dbReference>
<reference evidence="2 3" key="1">
    <citation type="submission" date="2023-09" db="EMBL/GenBank/DDBJ databases">
        <title>Pangenome analysis of Batrachochytrium dendrobatidis and related Chytrids.</title>
        <authorList>
            <person name="Yacoub M.N."/>
            <person name="Stajich J.E."/>
            <person name="James T.Y."/>
        </authorList>
    </citation>
    <scope>NUCLEOTIDE SEQUENCE [LARGE SCALE GENOMIC DNA]</scope>
    <source>
        <strain evidence="2 3">JEL0888</strain>
    </source>
</reference>
<accession>A0ABR4MX00</accession>
<evidence type="ECO:0000313" key="2">
    <source>
        <dbReference type="EMBL" id="KAL2911782.1"/>
    </source>
</evidence>
<sequence>MQARAVSTAQQLDRAHAVAAKFLDDQRAAVAAKIAGIEKQLAANPSADVAYDLTAKLRRHKIELGLSDPENHLRFNDNNIDYANDVFIAMEERRWNLFTKPKLLKSADHWEVRKDALPADFVPSANVQVNFNGSKWLTAYGQHIDPAQGILAPSVTITRPSNVNTTEYFTLMMTDLDRPNIETGTYEEWCHWLITDIPVAQRAEITGGASPFFHPDRMHNVDPASPFASLTGLPTGPSAVPGNVVLDYIPPHPAFSNPRRVHRYLFTLFKQPTDKLKMSLGSVRAAAQRQRNKAAAEQAAEAAAEAAAPEASHKPGAKLGTAARRAFEGEGEMAIALRERFLVGPAMLLAKTHQLELAGFGFVTAGWKPETSHVFSALGIHEPVFGKPFKILNNELALRLDAAAQMVGASQATPTQLQQLAHGDLARLNQGRRPSFRPNRLISTGDAQLEAIRRIDTERAAAGEASGPAGKAAKADKKADKRADRKAAAPIASPVTLATRKTPRLTEFAAAAIVRNKPSDVASSQMGEVTAAIKTRRSRYENV</sequence>
<dbReference type="CDD" id="cd00866">
    <property type="entry name" value="PEBP_euk"/>
    <property type="match status" value="1"/>
</dbReference>
<dbReference type="Proteomes" id="UP001527925">
    <property type="component" value="Unassembled WGS sequence"/>
</dbReference>